<comment type="caution">
    <text evidence="1">The sequence shown here is derived from an EMBL/GenBank/DDBJ whole genome shotgun (WGS) entry which is preliminary data.</text>
</comment>
<dbReference type="InterPro" id="IPR051923">
    <property type="entry name" value="Glycosyl_Hydrolase_39"/>
</dbReference>
<evidence type="ECO:0000313" key="1">
    <source>
        <dbReference type="EMBL" id="OGG19953.1"/>
    </source>
</evidence>
<gene>
    <name evidence="1" type="ORF">A3D03_02780</name>
</gene>
<proteinExistence type="predicted"/>
<reference evidence="1 2" key="1">
    <citation type="journal article" date="2016" name="Nat. Commun.">
        <title>Thousands of microbial genomes shed light on interconnected biogeochemical processes in an aquifer system.</title>
        <authorList>
            <person name="Anantharaman K."/>
            <person name="Brown C.T."/>
            <person name="Hug L.A."/>
            <person name="Sharon I."/>
            <person name="Castelle C.J."/>
            <person name="Probst A.J."/>
            <person name="Thomas B.C."/>
            <person name="Singh A."/>
            <person name="Wilkins M.J."/>
            <person name="Karaoz U."/>
            <person name="Brodie E.L."/>
            <person name="Williams K.H."/>
            <person name="Hubbard S.S."/>
            <person name="Banfield J.F."/>
        </authorList>
    </citation>
    <scope>NUCLEOTIDE SEQUENCE [LARGE SCALE GENOMIC DNA]</scope>
</reference>
<dbReference type="InterPro" id="IPR017853">
    <property type="entry name" value="GH"/>
</dbReference>
<organism evidence="1 2">
    <name type="scientific">Candidatus Gottesmanbacteria bacterium RIFCSPHIGHO2_02_FULL_40_13</name>
    <dbReference type="NCBI Taxonomy" id="1798384"/>
    <lineage>
        <taxon>Bacteria</taxon>
        <taxon>Candidatus Gottesmaniibacteriota</taxon>
    </lineage>
</organism>
<protein>
    <recommendedName>
        <fullName evidence="3">Asl1-like glycosyl hydrolase catalytic domain-containing protein</fullName>
    </recommendedName>
</protein>
<dbReference type="EMBL" id="MFJN01000064">
    <property type="protein sequence ID" value="OGG19953.1"/>
    <property type="molecule type" value="Genomic_DNA"/>
</dbReference>
<evidence type="ECO:0000313" key="2">
    <source>
        <dbReference type="Proteomes" id="UP000177092"/>
    </source>
</evidence>
<dbReference type="Gene3D" id="3.20.20.80">
    <property type="entry name" value="Glycosidases"/>
    <property type="match status" value="1"/>
</dbReference>
<sequence>MKISSHKLFLAALLSIVIFLKAEFITPTFAITDPLEVPNNKYGIHIIDENDLENAASLVNSSNGSWGYVTMVITEDDRKVDKWQAIFDRMKKYKLIPIIRLATKLTGSNWMKPNDTEIEYWADFLNSLSWPVKNRYIIIFNEPNHAKEWGGTVNPEEYGRLLIKYSQSLKQKNPDFFILPAGLDASAPNSSATMDEVNFLKILIKDHPDLSNYIDGWTSHAYPNPGFRGKITDTGRGTLQTFDWELGLLNDLGIDKFLPVFITETGWPHREGDQTVHSYYSADEVGDLITSTAQSVWSDSRITAITPFLLNYLSEPFSNFSWQIKDQADFYPQFDSYRSIPKIAGRPVLNDTHIFVNYIQPNLGDKSSPKPEIKSTLLSVLLRFLLF</sequence>
<accession>A0A1F6A5N9</accession>
<dbReference type="PANTHER" id="PTHR12631">
    <property type="entry name" value="ALPHA-L-IDURONIDASE"/>
    <property type="match status" value="1"/>
</dbReference>
<dbReference type="GO" id="GO:0004553">
    <property type="term" value="F:hydrolase activity, hydrolyzing O-glycosyl compounds"/>
    <property type="evidence" value="ECO:0007669"/>
    <property type="project" value="TreeGrafter"/>
</dbReference>
<dbReference type="AlphaFoldDB" id="A0A1F6A5N9"/>
<dbReference type="PANTHER" id="PTHR12631:SF10">
    <property type="entry name" value="BETA-XYLOSIDASE-LIKE PROTEIN-RELATED"/>
    <property type="match status" value="1"/>
</dbReference>
<dbReference type="Proteomes" id="UP000177092">
    <property type="component" value="Unassembled WGS sequence"/>
</dbReference>
<dbReference type="SUPFAM" id="SSF51445">
    <property type="entry name" value="(Trans)glycosidases"/>
    <property type="match status" value="1"/>
</dbReference>
<name>A0A1F6A5N9_9BACT</name>
<evidence type="ECO:0008006" key="3">
    <source>
        <dbReference type="Google" id="ProtNLM"/>
    </source>
</evidence>